<dbReference type="PROSITE" id="PS50931">
    <property type="entry name" value="HTH_LYSR"/>
    <property type="match status" value="1"/>
</dbReference>
<dbReference type="GO" id="GO:0000976">
    <property type="term" value="F:transcription cis-regulatory region binding"/>
    <property type="evidence" value="ECO:0007669"/>
    <property type="project" value="TreeGrafter"/>
</dbReference>
<evidence type="ECO:0000256" key="6">
    <source>
        <dbReference type="ARBA" id="ARBA00043141"/>
    </source>
</evidence>
<comment type="caution">
    <text evidence="8">The sequence shown here is derived from an EMBL/GenBank/DDBJ whole genome shotgun (WGS) entry which is preliminary data.</text>
</comment>
<dbReference type="PRINTS" id="PR00039">
    <property type="entry name" value="HTHLYSR"/>
</dbReference>
<dbReference type="InterPro" id="IPR005119">
    <property type="entry name" value="LysR_subst-bd"/>
</dbReference>
<dbReference type="OrthoDB" id="7506954at2"/>
<reference evidence="8 9" key="1">
    <citation type="submission" date="2018-04" db="EMBL/GenBank/DDBJ databases">
        <title>Genomic Encyclopedia of Type Strains, Phase IV (KMG-IV): sequencing the most valuable type-strain genomes for metagenomic binning, comparative biology and taxonomic classification.</title>
        <authorList>
            <person name="Goeker M."/>
        </authorList>
    </citation>
    <scope>NUCLEOTIDE SEQUENCE [LARGE SCALE GENOMIC DNA]</scope>
    <source>
        <strain evidence="8 9">DSM 7138</strain>
    </source>
</reference>
<dbReference type="SUPFAM" id="SSF46785">
    <property type="entry name" value="Winged helix' DNA-binding domain"/>
    <property type="match status" value="1"/>
</dbReference>
<evidence type="ECO:0000313" key="8">
    <source>
        <dbReference type="EMBL" id="PTM97527.1"/>
    </source>
</evidence>
<name>A0A2T5BEV8_MYCDI</name>
<dbReference type="InterPro" id="IPR036388">
    <property type="entry name" value="WH-like_DNA-bd_sf"/>
</dbReference>
<gene>
    <name evidence="8" type="ORF">C7449_102401</name>
</gene>
<evidence type="ECO:0000256" key="3">
    <source>
        <dbReference type="ARBA" id="ARBA00023125"/>
    </source>
</evidence>
<dbReference type="PANTHER" id="PTHR30126">
    <property type="entry name" value="HTH-TYPE TRANSCRIPTIONAL REGULATOR"/>
    <property type="match status" value="1"/>
</dbReference>
<dbReference type="AlphaFoldDB" id="A0A2T5BEV8"/>
<evidence type="ECO:0000256" key="4">
    <source>
        <dbReference type="ARBA" id="ARBA00023163"/>
    </source>
</evidence>
<evidence type="ECO:0000256" key="5">
    <source>
        <dbReference type="ARBA" id="ARBA00039279"/>
    </source>
</evidence>
<dbReference type="Proteomes" id="UP000241247">
    <property type="component" value="Unassembled WGS sequence"/>
</dbReference>
<evidence type="ECO:0000313" key="9">
    <source>
        <dbReference type="Proteomes" id="UP000241247"/>
    </source>
</evidence>
<evidence type="ECO:0000256" key="1">
    <source>
        <dbReference type="ARBA" id="ARBA00009437"/>
    </source>
</evidence>
<organism evidence="8 9">
    <name type="scientific">Mycoplana dimorpha</name>
    <dbReference type="NCBI Taxonomy" id="28320"/>
    <lineage>
        <taxon>Bacteria</taxon>
        <taxon>Pseudomonadati</taxon>
        <taxon>Pseudomonadota</taxon>
        <taxon>Alphaproteobacteria</taxon>
        <taxon>Hyphomicrobiales</taxon>
        <taxon>Rhizobiaceae</taxon>
        <taxon>Mycoplana</taxon>
    </lineage>
</organism>
<dbReference type="RefSeq" id="WP_108001796.1">
    <property type="nucleotide sequence ID" value="NZ_JBHEEX010000001.1"/>
</dbReference>
<dbReference type="Gene3D" id="1.10.10.10">
    <property type="entry name" value="Winged helix-like DNA-binding domain superfamily/Winged helix DNA-binding domain"/>
    <property type="match status" value="1"/>
</dbReference>
<dbReference type="SUPFAM" id="SSF53850">
    <property type="entry name" value="Periplasmic binding protein-like II"/>
    <property type="match status" value="1"/>
</dbReference>
<keyword evidence="9" id="KW-1185">Reference proteome</keyword>
<dbReference type="EMBL" id="PZZZ01000002">
    <property type="protein sequence ID" value="PTM97527.1"/>
    <property type="molecule type" value="Genomic_DNA"/>
</dbReference>
<dbReference type="Pfam" id="PF00126">
    <property type="entry name" value="HTH_1"/>
    <property type="match status" value="1"/>
</dbReference>
<dbReference type="InterPro" id="IPR000847">
    <property type="entry name" value="LysR_HTH_N"/>
</dbReference>
<evidence type="ECO:0000256" key="2">
    <source>
        <dbReference type="ARBA" id="ARBA00023015"/>
    </source>
</evidence>
<keyword evidence="4" id="KW-0804">Transcription</keyword>
<dbReference type="CDD" id="cd05466">
    <property type="entry name" value="PBP2_LTTR_substrate"/>
    <property type="match status" value="1"/>
</dbReference>
<dbReference type="GO" id="GO:0003700">
    <property type="term" value="F:DNA-binding transcription factor activity"/>
    <property type="evidence" value="ECO:0007669"/>
    <property type="project" value="InterPro"/>
</dbReference>
<proteinExistence type="inferred from homology"/>
<comment type="similarity">
    <text evidence="1">Belongs to the LysR transcriptional regulatory family.</text>
</comment>
<protein>
    <recommendedName>
        <fullName evidence="5">HTH-type transcriptional regulator CbbR</fullName>
    </recommendedName>
    <alternativeName>
        <fullName evidence="6">RuBisCO operon transcriptional regulator</fullName>
    </alternativeName>
</protein>
<dbReference type="Pfam" id="PF03466">
    <property type="entry name" value="LysR_substrate"/>
    <property type="match status" value="1"/>
</dbReference>
<sequence>MTRNRPRPAASLARQRIDWNLLRTFMFVVQEHGVGRAALALQVSQPAVSQSLKRLEDNLGGRLLVRRGGEFRLTTLGEEIYAIACDAYSAVARIDAAVGESRDEVSGPLRLLVMSRIQSMAYDEFLTEFHRRHPGIEFNIEVLPSSAILDALAKRQPGLGICLSRSSQEDLQRHLFMRQRYVIVCGRHHPLFSRPVVDLEALRDQDFVRFASDQIGDALSPLTIFRDQRDFTGRVVGTSSNIDEIRRMVITGMGLSWLPEHLIARDVEAQLLRRLPPDEGVAEIDVFFVWNSERKLTEPETAFRDAFLAFLQRTTLASRTI</sequence>
<evidence type="ECO:0000259" key="7">
    <source>
        <dbReference type="PROSITE" id="PS50931"/>
    </source>
</evidence>
<dbReference type="PANTHER" id="PTHR30126:SF5">
    <property type="entry name" value="HTH-TYPE TRANSCRIPTIONAL ACTIVATOR CMPR"/>
    <property type="match status" value="1"/>
</dbReference>
<accession>A0A2T5BEV8</accession>
<dbReference type="Gene3D" id="3.40.190.290">
    <property type="match status" value="1"/>
</dbReference>
<keyword evidence="2" id="KW-0805">Transcription regulation</keyword>
<keyword evidence="3 8" id="KW-0238">DNA-binding</keyword>
<feature type="domain" description="HTH lysR-type" evidence="7">
    <location>
        <begin position="17"/>
        <end position="74"/>
    </location>
</feature>
<dbReference type="InterPro" id="IPR036390">
    <property type="entry name" value="WH_DNA-bd_sf"/>
</dbReference>